<dbReference type="EMBL" id="MBFS01003707">
    <property type="protein sequence ID" value="PVU85228.1"/>
    <property type="molecule type" value="Genomic_DNA"/>
</dbReference>
<evidence type="ECO:0000256" key="6">
    <source>
        <dbReference type="RuleBase" id="RU365047"/>
    </source>
</evidence>
<evidence type="ECO:0000313" key="9">
    <source>
        <dbReference type="Proteomes" id="UP000245609"/>
    </source>
</evidence>
<evidence type="ECO:0000256" key="1">
    <source>
        <dbReference type="ARBA" id="ARBA00006850"/>
    </source>
</evidence>
<dbReference type="InterPro" id="IPR044642">
    <property type="entry name" value="PTHR15588"/>
</dbReference>
<dbReference type="GO" id="GO:0000290">
    <property type="term" value="P:deadenylation-dependent decapping of nuclear-transcribed mRNA"/>
    <property type="evidence" value="ECO:0007669"/>
    <property type="project" value="TreeGrafter"/>
</dbReference>
<dbReference type="GO" id="GO:1990904">
    <property type="term" value="C:ribonucleoprotein complex"/>
    <property type="evidence" value="ECO:0007669"/>
    <property type="project" value="UniProtKB-KW"/>
</dbReference>
<dbReference type="AlphaFoldDB" id="A0A2T9XYS5"/>
<dbReference type="InterPro" id="IPR001163">
    <property type="entry name" value="Sm_dom_euk/arc"/>
</dbReference>
<comment type="subcellular location">
    <subcellularLocation>
        <location evidence="6">Cytoplasm</location>
    </subcellularLocation>
    <subcellularLocation>
        <location evidence="6">Cytoplasm</location>
        <location evidence="6">P-body</location>
    </subcellularLocation>
</comment>
<dbReference type="SMART" id="SM00651">
    <property type="entry name" value="Sm"/>
    <property type="match status" value="1"/>
</dbReference>
<keyword evidence="5 6" id="KW-0687">Ribonucleoprotein</keyword>
<protein>
    <recommendedName>
        <fullName evidence="6">U6 snRNA-associated Sm-like protein LSm1</fullName>
    </recommendedName>
</protein>
<evidence type="ECO:0000313" key="8">
    <source>
        <dbReference type="EMBL" id="PVU85228.1"/>
    </source>
</evidence>
<proteinExistence type="inferred from homology"/>
<dbReference type="InterPro" id="IPR034104">
    <property type="entry name" value="Lsm1"/>
</dbReference>
<dbReference type="GO" id="GO:1990726">
    <property type="term" value="C:Lsm1-7-Pat1 complex"/>
    <property type="evidence" value="ECO:0007669"/>
    <property type="project" value="TreeGrafter"/>
</dbReference>
<comment type="function">
    <text evidence="6">Component of the cytoplasmic LSM1-LSM7 complex which is involved in mRNA degradation.</text>
</comment>
<keyword evidence="9" id="KW-1185">Reference proteome</keyword>
<keyword evidence="2 6" id="KW-0963">Cytoplasm</keyword>
<dbReference type="InterPro" id="IPR010920">
    <property type="entry name" value="LSM_dom_sf"/>
</dbReference>
<sequence>MDAVALPDKYYTTTSCIQDLVDKIVFVTLRDGKNIIGVLRTFDQFGTIVIQDAVERIYTQKAFGDIDRGVFLIRGENIVVIGELCSELNTDAELGALSVSKLPIEEVLELRRLELESSTSISKNTETRLKMLGFSP</sequence>
<dbReference type="GO" id="GO:0006397">
    <property type="term" value="P:mRNA processing"/>
    <property type="evidence" value="ECO:0007669"/>
    <property type="project" value="UniProtKB-UniRule"/>
</dbReference>
<dbReference type="OrthoDB" id="10263346at2759"/>
<keyword evidence="3 6" id="KW-0507">mRNA processing</keyword>
<dbReference type="STRING" id="133381.A0A2T9XYS5"/>
<evidence type="ECO:0000256" key="5">
    <source>
        <dbReference type="ARBA" id="ARBA00023274"/>
    </source>
</evidence>
<keyword evidence="4 6" id="KW-0694">RNA-binding</keyword>
<evidence type="ECO:0000256" key="3">
    <source>
        <dbReference type="ARBA" id="ARBA00022664"/>
    </source>
</evidence>
<dbReference type="GO" id="GO:0000932">
    <property type="term" value="C:P-body"/>
    <property type="evidence" value="ECO:0007669"/>
    <property type="project" value="UniProtKB-SubCell"/>
</dbReference>
<dbReference type="PROSITE" id="PS52002">
    <property type="entry name" value="SM"/>
    <property type="match status" value="1"/>
</dbReference>
<dbReference type="PANTHER" id="PTHR15588">
    <property type="entry name" value="LSM1"/>
    <property type="match status" value="1"/>
</dbReference>
<comment type="subunit">
    <text evidence="6">Component of the heptameric LSM1-LSM7 complex that forms a seven-membered ring structure with a donut shape.</text>
</comment>
<dbReference type="PANTHER" id="PTHR15588:SF8">
    <property type="entry name" value="U6 SNRNA-ASSOCIATED SM-LIKE PROTEIN LSM1"/>
    <property type="match status" value="1"/>
</dbReference>
<organism evidence="8 9">
    <name type="scientific">Smittium megazygosporum</name>
    <dbReference type="NCBI Taxonomy" id="133381"/>
    <lineage>
        <taxon>Eukaryota</taxon>
        <taxon>Fungi</taxon>
        <taxon>Fungi incertae sedis</taxon>
        <taxon>Zoopagomycota</taxon>
        <taxon>Kickxellomycotina</taxon>
        <taxon>Harpellomycetes</taxon>
        <taxon>Harpellales</taxon>
        <taxon>Legeriomycetaceae</taxon>
        <taxon>Smittium</taxon>
    </lineage>
</organism>
<dbReference type="Pfam" id="PF01423">
    <property type="entry name" value="LSM"/>
    <property type="match status" value="1"/>
</dbReference>
<evidence type="ECO:0000256" key="4">
    <source>
        <dbReference type="ARBA" id="ARBA00022884"/>
    </source>
</evidence>
<dbReference type="Gene3D" id="2.30.30.100">
    <property type="match status" value="1"/>
</dbReference>
<comment type="caution">
    <text evidence="8">The sequence shown here is derived from an EMBL/GenBank/DDBJ whole genome shotgun (WGS) entry which is preliminary data.</text>
</comment>
<evidence type="ECO:0000256" key="2">
    <source>
        <dbReference type="ARBA" id="ARBA00022490"/>
    </source>
</evidence>
<accession>A0A2T9XYS5</accession>
<dbReference type="Proteomes" id="UP000245609">
    <property type="component" value="Unassembled WGS sequence"/>
</dbReference>
<gene>
    <name evidence="6" type="primary">LSM1</name>
    <name evidence="8" type="ORF">BB560_007106</name>
</gene>
<reference evidence="8 9" key="1">
    <citation type="journal article" date="2018" name="MBio">
        <title>Comparative Genomics Reveals the Core Gene Toolbox for the Fungus-Insect Symbiosis.</title>
        <authorList>
            <person name="Wang Y."/>
            <person name="Stata M."/>
            <person name="Wang W."/>
            <person name="Stajich J.E."/>
            <person name="White M.M."/>
            <person name="Moncalvo J.M."/>
        </authorList>
    </citation>
    <scope>NUCLEOTIDE SEQUENCE [LARGE SCALE GENOMIC DNA]</scope>
    <source>
        <strain evidence="8 9">SC-DP-2</strain>
    </source>
</reference>
<dbReference type="GO" id="GO:0003729">
    <property type="term" value="F:mRNA binding"/>
    <property type="evidence" value="ECO:0007669"/>
    <property type="project" value="TreeGrafter"/>
</dbReference>
<name>A0A2T9XYS5_9FUNG</name>
<dbReference type="InterPro" id="IPR047575">
    <property type="entry name" value="Sm"/>
</dbReference>
<dbReference type="CDD" id="cd01728">
    <property type="entry name" value="LSm1"/>
    <property type="match status" value="1"/>
</dbReference>
<feature type="domain" description="Sm" evidence="7">
    <location>
        <begin position="12"/>
        <end position="87"/>
    </location>
</feature>
<dbReference type="SUPFAM" id="SSF50182">
    <property type="entry name" value="Sm-like ribonucleoproteins"/>
    <property type="match status" value="1"/>
</dbReference>
<evidence type="ECO:0000259" key="7">
    <source>
        <dbReference type="PROSITE" id="PS52002"/>
    </source>
</evidence>
<comment type="similarity">
    <text evidence="1 6">Belongs to the snRNP Sm proteins family.</text>
</comment>